<dbReference type="InterPro" id="IPR017907">
    <property type="entry name" value="Znf_RING_CS"/>
</dbReference>
<dbReference type="PROSITE" id="PS00518">
    <property type="entry name" value="ZF_RING_1"/>
    <property type="match status" value="1"/>
</dbReference>
<dbReference type="EMBL" id="PDNB01000001">
    <property type="protein sequence ID" value="PGH19001.1"/>
    <property type="molecule type" value="Genomic_DNA"/>
</dbReference>
<keyword evidence="16" id="KW-1185">Reference proteome</keyword>
<dbReference type="InterPro" id="IPR029063">
    <property type="entry name" value="SAM-dependent_MTases_sf"/>
</dbReference>
<dbReference type="Gene3D" id="3.30.40.10">
    <property type="entry name" value="Zinc/RING finger domain, C3HC4 (zinc finger)"/>
    <property type="match status" value="1"/>
</dbReference>
<evidence type="ECO:0000256" key="12">
    <source>
        <dbReference type="SAM" id="MobiDB-lite"/>
    </source>
</evidence>
<comment type="caution">
    <text evidence="15">The sequence shown here is derived from an EMBL/GenBank/DDBJ whole genome shotgun (WGS) entry which is preliminary data.</text>
</comment>
<dbReference type="SUPFAM" id="SSF52540">
    <property type="entry name" value="P-loop containing nucleoside triphosphate hydrolases"/>
    <property type="match status" value="2"/>
</dbReference>
<keyword evidence="8" id="KW-0347">Helicase</keyword>
<feature type="compositionally biased region" description="Polar residues" evidence="12">
    <location>
        <begin position="1418"/>
        <end position="1427"/>
    </location>
</feature>
<dbReference type="GO" id="GO:0005634">
    <property type="term" value="C:nucleus"/>
    <property type="evidence" value="ECO:0007669"/>
    <property type="project" value="TreeGrafter"/>
</dbReference>
<feature type="region of interest" description="Disordered" evidence="12">
    <location>
        <begin position="1700"/>
        <end position="1736"/>
    </location>
</feature>
<dbReference type="InterPro" id="IPR001650">
    <property type="entry name" value="Helicase_C-like"/>
</dbReference>
<dbReference type="PROSITE" id="PS50089">
    <property type="entry name" value="ZF_RING_2"/>
    <property type="match status" value="1"/>
</dbReference>
<dbReference type="OrthoDB" id="423221at2759"/>
<dbReference type="SUPFAM" id="SSF53335">
    <property type="entry name" value="S-adenosyl-L-methionine-dependent methyltransferases"/>
    <property type="match status" value="1"/>
</dbReference>
<dbReference type="InterPro" id="IPR000330">
    <property type="entry name" value="SNF2_N"/>
</dbReference>
<dbReference type="PROSITE" id="PS51194">
    <property type="entry name" value="HELICASE_CTER"/>
    <property type="match status" value="1"/>
</dbReference>
<dbReference type="GO" id="GO:0008168">
    <property type="term" value="F:methyltransferase activity"/>
    <property type="evidence" value="ECO:0007669"/>
    <property type="project" value="UniProtKB-KW"/>
</dbReference>
<evidence type="ECO:0000256" key="6">
    <source>
        <dbReference type="ARBA" id="ARBA00022771"/>
    </source>
</evidence>
<evidence type="ECO:0000256" key="9">
    <source>
        <dbReference type="ARBA" id="ARBA00022833"/>
    </source>
</evidence>
<evidence type="ECO:0000313" key="16">
    <source>
        <dbReference type="Proteomes" id="UP000223968"/>
    </source>
</evidence>
<dbReference type="GO" id="GO:0008270">
    <property type="term" value="F:zinc ion binding"/>
    <property type="evidence" value="ECO:0007669"/>
    <property type="project" value="UniProtKB-KW"/>
</dbReference>
<keyword evidence="9" id="KW-0862">Zinc</keyword>
<reference evidence="15 16" key="1">
    <citation type="submission" date="2017-10" db="EMBL/GenBank/DDBJ databases">
        <title>Comparative genomics in systemic dimorphic fungi from Ajellomycetaceae.</title>
        <authorList>
            <person name="Munoz J.F."/>
            <person name="Mcewen J.G."/>
            <person name="Clay O.K."/>
            <person name="Cuomo C.A."/>
        </authorList>
    </citation>
    <scope>NUCLEOTIDE SEQUENCE [LARGE SCALE GENOMIC DNA]</scope>
    <source>
        <strain evidence="15 16">UAMH5409</strain>
    </source>
</reference>
<feature type="domain" description="Helicase C-terminal" evidence="14">
    <location>
        <begin position="1971"/>
        <end position="2127"/>
    </location>
</feature>
<dbReference type="InterPro" id="IPR013083">
    <property type="entry name" value="Znf_RING/FYVE/PHD"/>
</dbReference>
<feature type="region of interest" description="Disordered" evidence="12">
    <location>
        <begin position="1408"/>
        <end position="1468"/>
    </location>
</feature>
<evidence type="ECO:0000256" key="7">
    <source>
        <dbReference type="ARBA" id="ARBA00022801"/>
    </source>
</evidence>
<dbReference type="PANTHER" id="PTHR45626">
    <property type="entry name" value="TRANSCRIPTION TERMINATION FACTOR 2-RELATED"/>
    <property type="match status" value="1"/>
</dbReference>
<dbReference type="SMART" id="SM00487">
    <property type="entry name" value="DEXDc"/>
    <property type="match status" value="1"/>
</dbReference>
<accession>A0A2B7YD64</accession>
<feature type="domain" description="RING-type" evidence="13">
    <location>
        <begin position="1889"/>
        <end position="1926"/>
    </location>
</feature>
<organism evidence="15 16">
    <name type="scientific">Helicocarpus griseus UAMH5409</name>
    <dbReference type="NCBI Taxonomy" id="1447875"/>
    <lineage>
        <taxon>Eukaryota</taxon>
        <taxon>Fungi</taxon>
        <taxon>Dikarya</taxon>
        <taxon>Ascomycota</taxon>
        <taxon>Pezizomycotina</taxon>
        <taxon>Eurotiomycetes</taxon>
        <taxon>Eurotiomycetidae</taxon>
        <taxon>Onygenales</taxon>
        <taxon>Ajellomycetaceae</taxon>
        <taxon>Helicocarpus</taxon>
    </lineage>
</organism>
<sequence length="2155" mass="242329">MAIQEEAPNHSCYAPQDCNMELIPSGPSDGERVICSTGNTDSSASLDTDMETATSAPEEANDSEEDEPSVLVELPPEILRGTYTSMPGKKPKPGLNFDLPPISKIKDIFDDISINAEKNGFGKFLEHVGSRDLRVATMCSGTEAPLLALEMVMDSFKRIFGKTFNMHHLFSAEIDPFKQSYIQRNFSPDIIFRDVNELIADEATTAFGSLREVPANLDLLVVGFSCVDFSNMNLHRKTLEEMGESGHTFYGVLRYTQRCRPPLIVLENVCGAPWAHIKHTFEEMRYNAYHIKVDTKNYYLPQTRERGYMLCIDQTKLLTPAAPDSKTSAFAKMMKNFERPASSPVTRFLLKNDDPRLQDAVDDISSNPVKDRQAVDWTRYKARHLRYRMREGLGDKRPLTRWQDNGTCQMPDFYWHEWSKAQTERVWDTLDVNYLRSIIRGFDINFKSRIIDLSQGLDRELDQRASGISGCLTPRGQHFVTSRGGPLLGIEALALQGIPIDRLLLSNDSQRDLNDLAGNAMSSTVVGAAIMSALIIGYPALSPDRLSGSNSNRKERTAPQVPVFDDQPIKMTTISWNDQAVISPQEIFERGNRSLRMCICEGQVLTRRTDMLRCSKCDHTACKTCGRNPAHAYRAVPQDQLDGRTCPINFESELKQTLPMRLQINGMTLSMYHHLQESEMTEDTMIPWCEFYAVMHFALGDEMRFQGVTRQESWTIVYEGSRSVLKLTCSSAGLQWLLYMKPPKDEPSNSPLRQILLRPIASMAPSDDSILDGTWYIYSPISSHFNVSVSGTGKLVPSIGSRAGLKHSQFASAKVWNQINISATDEAVRNLEFDIRGEYELLQDCGAASGSLHKKRVAAGETPIYFFLDPTEIGPTEFDSWVFALDHGRLDFGESRCTIAEVRPSWDANMISKEPMSVRCWFRKREVQDRVSLDVYFPPAPAIYRTPNLTGDLGSQGTTCLNSYVPMLTCSLPASGAELGLKPDAWKALNLVESPTVLKNLAWLLQKACLVNQFSEWNSISSNNRECSKECGVCSPRKPRLMWALNERDQIYAYENPEDAAIYEQNIKRRPATFLGFTMLDRDSTLHVKLCLNAVTLLHQARGKLTKKNQVSLQWRLCIDNIGFLRQRLPTMTEKNNKADVGSLQPPGFKFFKLRPEQLRSLTWMKEQEDNAQLFEEEEVVEAMLPAVNWRAEAKATTKQFVRGGILGDDVGYGKTAITLGLIDSQFDKDSSNVPVSGEGAIPIKATLIVVPQHLIDQWSREIRKFLGKKYSVLEIKSIASLRSLTVCRFETADIVLLSTSVVRGASYYDKLELFGATCAVPKGEGRIFDEWLHDTMISIREHVNLLQTQGPDAVLQSIIKKQASLKDSGVYTKFKPSRRLKGQKFQEHLLKLKEKMRKDAADGVMTDEIDSSAEPRPTNSSLVSQNAKRKRPIGEDEGCQLNTDGGMAQVPKIKKARGKTKPAFVEPGSEAEKTFQLRNCKGDWKKMHSPLIHLFEYSRIVIDEFTYSKDRNYSSVLAIPARSKWILSGTPPLNDFADVKSFSPFLGITLGVDDDESGKTENERLKTIQREQTDAEQFQPFVTRHSAAWHRRRHEVAQGFLDQFMRKNTPGIDEIPWTEHICPVVLAPRERAAYLELFMQLMSQNLKLRRNGRGLYDLSAMSRNDAILGNSSGPEEALLKCSSHFVPLEKIMGKRLIGKTKSTKMDDSSTSSQASSVFDGDEGRDSGTPDTELDSVSSDKANIVFTRDQQLDDLAMDIVEKLRHAFWLQSKIDTTSHFDTLIKHLQTNGAGDLVVTNCFRKAIAAVMASRTPEDGRFYYQTAQEKKQDPSDMRLEYPKTPSEFLSDLNCCTDSLRRLVQEALIRVRAARLFVVVRSFQDRRPDDVFACSSCFRRLADPTSLTILGECGHAFCGPCIEIAQAAEKCRLPACGGGAEGFRMIKYSDVAFNDNINGDVSGELWQGYGGTKFLELIKLLRNLDKIPADEQVLLFVQFPDLMEAASVALTKANIPHLMVHVNDRMASAKIAEFQAGTERVKSKVLILHLGDVSASGLNLQNANHIIFFHPLFSKSQYDYTSGMAQAIGRSRRYGQQKHVHIYHFLALKTIEVNMFEKRRRERLVKRDGQFISLLSSETLLPTDEAGWRGTSLDGSNADV</sequence>
<dbReference type="InterPro" id="IPR049730">
    <property type="entry name" value="SNF2/RAD54-like_C"/>
</dbReference>
<dbReference type="Pfam" id="PF00176">
    <property type="entry name" value="SNF2-rel_dom"/>
    <property type="match status" value="1"/>
</dbReference>
<dbReference type="Gene3D" id="3.40.50.10810">
    <property type="entry name" value="Tandem AAA-ATPase domain"/>
    <property type="match status" value="1"/>
</dbReference>
<dbReference type="InterPro" id="IPR050628">
    <property type="entry name" value="SNF2_RAD54_helicase_TF"/>
</dbReference>
<dbReference type="PANTHER" id="PTHR45626:SF26">
    <property type="entry name" value="FAMILY HELICASE, PUTATIVE (AFU_ORTHOLOGUE AFUA_2G09120)-RELATED"/>
    <property type="match status" value="1"/>
</dbReference>
<feature type="compositionally biased region" description="Acidic residues" evidence="12">
    <location>
        <begin position="59"/>
        <end position="68"/>
    </location>
</feature>
<comment type="similarity">
    <text evidence="1">Belongs to the SNF2/RAD54 helicase family.</text>
</comment>
<dbReference type="SUPFAM" id="SSF57850">
    <property type="entry name" value="RING/U-box"/>
    <property type="match status" value="1"/>
</dbReference>
<dbReference type="Pfam" id="PF00271">
    <property type="entry name" value="Helicase_C"/>
    <property type="match status" value="1"/>
</dbReference>
<feature type="compositionally biased region" description="Polar residues" evidence="12">
    <location>
        <begin position="36"/>
        <end position="55"/>
    </location>
</feature>
<dbReference type="GO" id="GO:0016787">
    <property type="term" value="F:hydrolase activity"/>
    <property type="evidence" value="ECO:0007669"/>
    <property type="project" value="UniProtKB-KW"/>
</dbReference>
<evidence type="ECO:0000259" key="14">
    <source>
        <dbReference type="PROSITE" id="PS51194"/>
    </source>
</evidence>
<dbReference type="STRING" id="1447875.A0A2B7YD64"/>
<evidence type="ECO:0000256" key="2">
    <source>
        <dbReference type="ARBA" id="ARBA00022603"/>
    </source>
</evidence>
<dbReference type="InterPro" id="IPR001525">
    <property type="entry name" value="C5_MeTfrase"/>
</dbReference>
<dbReference type="CDD" id="cd18793">
    <property type="entry name" value="SF2_C_SNF"/>
    <property type="match status" value="1"/>
</dbReference>
<dbReference type="GO" id="GO:0004386">
    <property type="term" value="F:helicase activity"/>
    <property type="evidence" value="ECO:0007669"/>
    <property type="project" value="UniProtKB-KW"/>
</dbReference>
<dbReference type="Gene3D" id="3.40.50.300">
    <property type="entry name" value="P-loop containing nucleotide triphosphate hydrolases"/>
    <property type="match status" value="1"/>
</dbReference>
<keyword evidence="5" id="KW-0547">Nucleotide-binding</keyword>
<dbReference type="GO" id="GO:0006281">
    <property type="term" value="P:DNA repair"/>
    <property type="evidence" value="ECO:0007669"/>
    <property type="project" value="TreeGrafter"/>
</dbReference>
<proteinExistence type="inferred from homology"/>
<evidence type="ECO:0000256" key="8">
    <source>
        <dbReference type="ARBA" id="ARBA00022806"/>
    </source>
</evidence>
<evidence type="ECO:0000259" key="13">
    <source>
        <dbReference type="PROSITE" id="PS50089"/>
    </source>
</evidence>
<dbReference type="InterPro" id="IPR027417">
    <property type="entry name" value="P-loop_NTPase"/>
</dbReference>
<evidence type="ECO:0000256" key="5">
    <source>
        <dbReference type="ARBA" id="ARBA00022741"/>
    </source>
</evidence>
<dbReference type="InterPro" id="IPR014001">
    <property type="entry name" value="Helicase_ATP-bd"/>
</dbReference>
<dbReference type="InterPro" id="IPR001841">
    <property type="entry name" value="Znf_RING"/>
</dbReference>
<keyword evidence="2" id="KW-0489">Methyltransferase</keyword>
<evidence type="ECO:0000256" key="3">
    <source>
        <dbReference type="ARBA" id="ARBA00022679"/>
    </source>
</evidence>
<keyword evidence="3" id="KW-0808">Transferase</keyword>
<protein>
    <recommendedName>
        <fullName evidence="17">Helicase ATP-binding domain-containing protein</fullName>
    </recommendedName>
</protein>
<dbReference type="GO" id="GO:0032259">
    <property type="term" value="P:methylation"/>
    <property type="evidence" value="ECO:0007669"/>
    <property type="project" value="UniProtKB-KW"/>
</dbReference>
<dbReference type="Pfam" id="PF00145">
    <property type="entry name" value="DNA_methylase"/>
    <property type="match status" value="1"/>
</dbReference>
<evidence type="ECO:0000313" key="15">
    <source>
        <dbReference type="EMBL" id="PGH19001.1"/>
    </source>
</evidence>
<keyword evidence="6 11" id="KW-0863">Zinc-finger</keyword>
<dbReference type="Gene3D" id="3.40.50.150">
    <property type="entry name" value="Vaccinia Virus protein VP39"/>
    <property type="match status" value="1"/>
</dbReference>
<gene>
    <name evidence="15" type="ORF">AJ79_00034</name>
</gene>
<feature type="region of interest" description="Disordered" evidence="12">
    <location>
        <begin position="23"/>
        <end position="70"/>
    </location>
</feature>
<dbReference type="GO" id="GO:0008094">
    <property type="term" value="F:ATP-dependent activity, acting on DNA"/>
    <property type="evidence" value="ECO:0007669"/>
    <property type="project" value="TreeGrafter"/>
</dbReference>
<dbReference type="GO" id="GO:0005524">
    <property type="term" value="F:ATP binding"/>
    <property type="evidence" value="ECO:0007669"/>
    <property type="project" value="UniProtKB-KW"/>
</dbReference>
<keyword evidence="7" id="KW-0378">Hydrolase</keyword>
<keyword evidence="10" id="KW-0067">ATP-binding</keyword>
<evidence type="ECO:0008006" key="17">
    <source>
        <dbReference type="Google" id="ProtNLM"/>
    </source>
</evidence>
<dbReference type="Proteomes" id="UP000223968">
    <property type="component" value="Unassembled WGS sequence"/>
</dbReference>
<evidence type="ECO:0000256" key="4">
    <source>
        <dbReference type="ARBA" id="ARBA00022723"/>
    </source>
</evidence>
<keyword evidence="4" id="KW-0479">Metal-binding</keyword>
<dbReference type="InterPro" id="IPR038718">
    <property type="entry name" value="SNF2-like_sf"/>
</dbReference>
<name>A0A2B7YD64_9EURO</name>
<evidence type="ECO:0000256" key="1">
    <source>
        <dbReference type="ARBA" id="ARBA00007025"/>
    </source>
</evidence>
<evidence type="ECO:0000256" key="10">
    <source>
        <dbReference type="ARBA" id="ARBA00022840"/>
    </source>
</evidence>
<evidence type="ECO:0000256" key="11">
    <source>
        <dbReference type="PROSITE-ProRule" id="PRU00175"/>
    </source>
</evidence>